<gene>
    <name evidence="4" type="ORF">DCP75_02250</name>
</gene>
<proteinExistence type="predicted"/>
<dbReference type="AlphaFoldDB" id="A0A3C1KJC1"/>
<organism evidence="4 5">
    <name type="scientific">Haliea salexigens</name>
    <dbReference type="NCBI Taxonomy" id="287487"/>
    <lineage>
        <taxon>Bacteria</taxon>
        <taxon>Pseudomonadati</taxon>
        <taxon>Pseudomonadota</taxon>
        <taxon>Gammaproteobacteria</taxon>
        <taxon>Cellvibrionales</taxon>
        <taxon>Halieaceae</taxon>
        <taxon>Haliea</taxon>
    </lineage>
</organism>
<protein>
    <submittedName>
        <fullName evidence="4">Sialidase</fullName>
    </submittedName>
</protein>
<feature type="domain" description="Photosynthesis system II assembly factor Ycf48/Hcf136-like" evidence="3">
    <location>
        <begin position="12"/>
        <end position="85"/>
    </location>
</feature>
<keyword evidence="1" id="KW-0602">Photosynthesis</keyword>
<evidence type="ECO:0000259" key="3">
    <source>
        <dbReference type="Pfam" id="PF14870"/>
    </source>
</evidence>
<dbReference type="EMBL" id="DMND01000042">
    <property type="protein sequence ID" value="HAN26548.1"/>
    <property type="molecule type" value="Genomic_DNA"/>
</dbReference>
<dbReference type="Pfam" id="PF14870">
    <property type="entry name" value="PSII_BNR"/>
    <property type="match status" value="2"/>
</dbReference>
<keyword evidence="2" id="KW-0604">Photosystem II</keyword>
<accession>A0A3C1KJC1</accession>
<dbReference type="STRING" id="1121937.GCA_000423125_00819"/>
<evidence type="ECO:0000256" key="2">
    <source>
        <dbReference type="ARBA" id="ARBA00023276"/>
    </source>
</evidence>
<dbReference type="PANTHER" id="PTHR47199:SF2">
    <property type="entry name" value="PHOTOSYSTEM II STABILITY_ASSEMBLY FACTOR HCF136, CHLOROPLASTIC"/>
    <property type="match status" value="1"/>
</dbReference>
<dbReference type="Proteomes" id="UP000259273">
    <property type="component" value="Unassembled WGS sequence"/>
</dbReference>
<dbReference type="InterPro" id="IPR028203">
    <property type="entry name" value="PSII_CF48-like_dom"/>
</dbReference>
<dbReference type="Gene3D" id="2.130.10.10">
    <property type="entry name" value="YVTN repeat-like/Quinoprotein amine dehydrogenase"/>
    <property type="match status" value="1"/>
</dbReference>
<dbReference type="GO" id="GO:0015979">
    <property type="term" value="P:photosynthesis"/>
    <property type="evidence" value="ECO:0007669"/>
    <property type="project" value="UniProtKB-KW"/>
</dbReference>
<dbReference type="PANTHER" id="PTHR47199">
    <property type="entry name" value="PHOTOSYSTEM II STABILITY/ASSEMBLY FACTOR HCF136, CHLOROPLASTIC"/>
    <property type="match status" value="1"/>
</dbReference>
<dbReference type="GO" id="GO:0009523">
    <property type="term" value="C:photosystem II"/>
    <property type="evidence" value="ECO:0007669"/>
    <property type="project" value="UniProtKB-KW"/>
</dbReference>
<dbReference type="InterPro" id="IPR015943">
    <property type="entry name" value="WD40/YVTN_repeat-like_dom_sf"/>
</dbReference>
<sequence length="344" mass="36892">MPAVRMDDPQHAQLLDIARAGERLVAVGERGVIVLSDDHGQTWRQAEVPVSTTLTAVNFPQPDIGWAVGHAGAILHTANAGESWSLQFDGPDANRQYLAWAESRVVALEDAVAANEDPEQQEALEYALDDAMFAVDDATDAIETGPADPFLDVLFINANTGFAVGAYGMLYRTDNAGTDWRIAIDGVANPDRFHYYAMATGVDGRLYLSGEAGLLYYSANKGQSWVRIEDLYDGSLFGSVDVEGAVFAFGLRGHVFLSPDGGVSWRELENDERTSLYGGVALTDGRALMVGSGGLVLAIDTEGNRQAWRHPSRASLSSAVQAANGDIWLVGMKGLMALSEAKPL</sequence>
<dbReference type="SUPFAM" id="SSF50939">
    <property type="entry name" value="Sialidases"/>
    <property type="match status" value="1"/>
</dbReference>
<reference evidence="4 5" key="1">
    <citation type="journal article" date="2018" name="Nat. Biotechnol.">
        <title>A standardized bacterial taxonomy based on genome phylogeny substantially revises the tree of life.</title>
        <authorList>
            <person name="Parks D.H."/>
            <person name="Chuvochina M."/>
            <person name="Waite D.W."/>
            <person name="Rinke C."/>
            <person name="Skarshewski A."/>
            <person name="Chaumeil P.A."/>
            <person name="Hugenholtz P."/>
        </authorList>
    </citation>
    <scope>NUCLEOTIDE SEQUENCE [LARGE SCALE GENOMIC DNA]</scope>
    <source>
        <strain evidence="4">UBA9158</strain>
    </source>
</reference>
<evidence type="ECO:0000313" key="4">
    <source>
        <dbReference type="EMBL" id="HAN26548.1"/>
    </source>
</evidence>
<evidence type="ECO:0000256" key="1">
    <source>
        <dbReference type="ARBA" id="ARBA00022531"/>
    </source>
</evidence>
<name>A0A3C1KJC1_9GAMM</name>
<comment type="caution">
    <text evidence="4">The sequence shown here is derived from an EMBL/GenBank/DDBJ whole genome shotgun (WGS) entry which is preliminary data.</text>
</comment>
<evidence type="ECO:0000313" key="5">
    <source>
        <dbReference type="Proteomes" id="UP000259273"/>
    </source>
</evidence>
<dbReference type="InterPro" id="IPR036278">
    <property type="entry name" value="Sialidase_sf"/>
</dbReference>
<feature type="domain" description="Photosynthesis system II assembly factor Ycf48/Hcf136-like" evidence="3">
    <location>
        <begin position="148"/>
        <end position="339"/>
    </location>
</feature>